<dbReference type="GO" id="GO:0004049">
    <property type="term" value="F:anthranilate synthase activity"/>
    <property type="evidence" value="ECO:0007669"/>
    <property type="project" value="UniProtKB-EC"/>
</dbReference>
<dbReference type="PRINTS" id="PR00096">
    <property type="entry name" value="GATASE"/>
</dbReference>
<dbReference type="RefSeq" id="WP_015590265.1">
    <property type="nucleotide sequence ID" value="NC_021169.1"/>
</dbReference>
<dbReference type="EMBL" id="CP005290">
    <property type="protein sequence ID" value="AGK60666.1"/>
    <property type="molecule type" value="Genomic_DNA"/>
</dbReference>
<dbReference type="HOGENOM" id="CLU_014340_1_2_2"/>
<dbReference type="PRINTS" id="PR00097">
    <property type="entry name" value="ANTSNTHASEII"/>
</dbReference>
<keyword evidence="3" id="KW-0028">Amino-acid biosynthesis</keyword>
<keyword evidence="11" id="KW-1185">Reference proteome</keyword>
<dbReference type="Gene3D" id="3.40.50.880">
    <property type="match status" value="1"/>
</dbReference>
<dbReference type="PANTHER" id="PTHR43418">
    <property type="entry name" value="MULTIFUNCTIONAL TRYPTOPHAN BIOSYNTHESIS PROTEIN-RELATED"/>
    <property type="match status" value="1"/>
</dbReference>
<dbReference type="GO" id="GO:0000162">
    <property type="term" value="P:L-tryptophan biosynthetic process"/>
    <property type="evidence" value="ECO:0007669"/>
    <property type="project" value="UniProtKB-KW"/>
</dbReference>
<dbReference type="InterPro" id="IPR029062">
    <property type="entry name" value="Class_I_gatase-like"/>
</dbReference>
<dbReference type="KEGG" id="ast:Asulf_00648"/>
<dbReference type="EC" id="4.1.3.27" evidence="2"/>
<dbReference type="InterPro" id="IPR017926">
    <property type="entry name" value="GATASE"/>
</dbReference>
<evidence type="ECO:0000313" key="10">
    <source>
        <dbReference type="EMBL" id="AGK60666.1"/>
    </source>
</evidence>
<sequence>MIVLIDNRDSFVWNLAEYTSLFDRVRVVDNGIKLYELKKMDPDGIIISPGPGSPERREDIGNCAEIVIEMDVPILGICLGHQIIAHAFGGLVGRIKPVHGKKSLIMHDGKTIFSDVQNPIFGGRYHSLAVKKVPKGFEISAITCDGTIMGIRCKNRPIEGLQFHPESVLTEFERKEGLKIIKNFVRLCK</sequence>
<reference evidence="10 11" key="1">
    <citation type="journal article" date="2013" name="Genome Announc.">
        <title>Complete Genome Sequence of the Thermophilic and Facultatively Chemolithoautotrophic Sulfate Reducer Archaeoglobus sulfaticallidus Strain PM70-1T.</title>
        <authorList>
            <person name="Stokke R."/>
            <person name="Hocking W.P."/>
            <person name="Steinsbu B.O."/>
            <person name="Steen I.H."/>
        </authorList>
    </citation>
    <scope>NUCLEOTIDE SEQUENCE [LARGE SCALE GENOMIC DNA]</scope>
    <source>
        <strain evidence="10">PM70-1</strain>
    </source>
</reference>
<dbReference type="Pfam" id="PF00117">
    <property type="entry name" value="GATase"/>
    <property type="match status" value="1"/>
</dbReference>
<dbReference type="GO" id="GO:0005829">
    <property type="term" value="C:cytosol"/>
    <property type="evidence" value="ECO:0007669"/>
    <property type="project" value="TreeGrafter"/>
</dbReference>
<keyword evidence="6" id="KW-0057">Aromatic amino acid biosynthesis</keyword>
<evidence type="ECO:0000256" key="6">
    <source>
        <dbReference type="ARBA" id="ARBA00023141"/>
    </source>
</evidence>
<proteinExistence type="predicted"/>
<evidence type="ECO:0000256" key="1">
    <source>
        <dbReference type="ARBA" id="ARBA00004873"/>
    </source>
</evidence>
<dbReference type="PANTHER" id="PTHR43418:SF4">
    <property type="entry name" value="MULTIFUNCTIONAL TRYPTOPHAN BIOSYNTHESIS PROTEIN"/>
    <property type="match status" value="1"/>
</dbReference>
<dbReference type="NCBIfam" id="TIGR00566">
    <property type="entry name" value="trpG_papA"/>
    <property type="match status" value="1"/>
</dbReference>
<evidence type="ECO:0000256" key="3">
    <source>
        <dbReference type="ARBA" id="ARBA00022605"/>
    </source>
</evidence>
<protein>
    <recommendedName>
        <fullName evidence="2">anthranilate synthase</fullName>
        <ecNumber evidence="2">4.1.3.27</ecNumber>
    </recommendedName>
</protein>
<dbReference type="GeneID" id="15392291"/>
<dbReference type="Proteomes" id="UP000013307">
    <property type="component" value="Chromosome"/>
</dbReference>
<accession>N0BJK5</accession>
<evidence type="ECO:0000256" key="5">
    <source>
        <dbReference type="ARBA" id="ARBA00022962"/>
    </source>
</evidence>
<gene>
    <name evidence="10" type="ORF">Asulf_00648</name>
</gene>
<dbReference type="SUPFAM" id="SSF52317">
    <property type="entry name" value="Class I glutamine amidotransferase-like"/>
    <property type="match status" value="1"/>
</dbReference>
<dbReference type="OrthoDB" id="3321at2157"/>
<comment type="pathway">
    <text evidence="1">Amino-acid biosynthesis; L-tryptophan biosynthesis; L-tryptophan from chorismate: step 1/5.</text>
</comment>
<feature type="domain" description="Glutamine amidotransferase" evidence="9">
    <location>
        <begin position="3"/>
        <end position="174"/>
    </location>
</feature>
<evidence type="ECO:0000259" key="9">
    <source>
        <dbReference type="Pfam" id="PF00117"/>
    </source>
</evidence>
<keyword evidence="7" id="KW-0456">Lyase</keyword>
<dbReference type="CDD" id="cd01743">
    <property type="entry name" value="GATase1_Anthranilate_Synthase"/>
    <property type="match status" value="1"/>
</dbReference>
<evidence type="ECO:0000256" key="4">
    <source>
        <dbReference type="ARBA" id="ARBA00022822"/>
    </source>
</evidence>
<evidence type="ECO:0000256" key="2">
    <source>
        <dbReference type="ARBA" id="ARBA00012266"/>
    </source>
</evidence>
<evidence type="ECO:0000313" key="11">
    <source>
        <dbReference type="Proteomes" id="UP000013307"/>
    </source>
</evidence>
<dbReference type="InterPro" id="IPR006221">
    <property type="entry name" value="TrpG/PapA_dom"/>
</dbReference>
<dbReference type="FunFam" id="3.40.50.880:FF:000003">
    <property type="entry name" value="Anthranilate synthase component II"/>
    <property type="match status" value="1"/>
</dbReference>
<evidence type="ECO:0000256" key="8">
    <source>
        <dbReference type="ARBA" id="ARBA00047683"/>
    </source>
</evidence>
<dbReference type="InterPro" id="IPR050472">
    <property type="entry name" value="Anth_synth/Amidotransfase"/>
</dbReference>
<dbReference type="AlphaFoldDB" id="N0BJK5"/>
<evidence type="ECO:0000256" key="7">
    <source>
        <dbReference type="ARBA" id="ARBA00023239"/>
    </source>
</evidence>
<name>N0BJK5_9EURY</name>
<organism evidence="10 11">
    <name type="scientific">Archaeoglobus sulfaticallidus PM70-1</name>
    <dbReference type="NCBI Taxonomy" id="387631"/>
    <lineage>
        <taxon>Archaea</taxon>
        <taxon>Methanobacteriati</taxon>
        <taxon>Methanobacteriota</taxon>
        <taxon>Archaeoglobi</taxon>
        <taxon>Archaeoglobales</taxon>
        <taxon>Archaeoglobaceae</taxon>
        <taxon>Archaeoglobus</taxon>
    </lineage>
</organism>
<dbReference type="PROSITE" id="PS51273">
    <property type="entry name" value="GATASE_TYPE_1"/>
    <property type="match status" value="1"/>
</dbReference>
<comment type="catalytic activity">
    <reaction evidence="8">
        <text>chorismate + L-glutamine = anthranilate + pyruvate + L-glutamate + H(+)</text>
        <dbReference type="Rhea" id="RHEA:21732"/>
        <dbReference type="ChEBI" id="CHEBI:15361"/>
        <dbReference type="ChEBI" id="CHEBI:15378"/>
        <dbReference type="ChEBI" id="CHEBI:16567"/>
        <dbReference type="ChEBI" id="CHEBI:29748"/>
        <dbReference type="ChEBI" id="CHEBI:29985"/>
        <dbReference type="ChEBI" id="CHEBI:58359"/>
        <dbReference type="EC" id="4.1.3.27"/>
    </reaction>
</comment>
<dbReference type="eggNOG" id="arCOG00086">
    <property type="taxonomic scope" value="Archaea"/>
</dbReference>
<keyword evidence="4" id="KW-0822">Tryptophan biosynthesis</keyword>
<dbReference type="STRING" id="387631.Asulf_00648"/>
<keyword evidence="5" id="KW-0315">Glutamine amidotransferase</keyword>